<dbReference type="Proteomes" id="UP000790347">
    <property type="component" value="Unassembled WGS sequence"/>
</dbReference>
<evidence type="ECO:0000256" key="5">
    <source>
        <dbReference type="ARBA" id="ARBA00023242"/>
    </source>
</evidence>
<dbReference type="GO" id="GO:0006367">
    <property type="term" value="P:transcription initiation at RNA polymerase II promoter"/>
    <property type="evidence" value="ECO:0007669"/>
    <property type="project" value="UniProtKB-UniRule"/>
</dbReference>
<dbReference type="Gene3D" id="1.10.10.10">
    <property type="entry name" value="Winged helix-like DNA-binding domain superfamily/Winged helix DNA-binding domain"/>
    <property type="match status" value="1"/>
</dbReference>
<feature type="compositionally biased region" description="Basic and acidic residues" evidence="8">
    <location>
        <begin position="22"/>
        <end position="41"/>
    </location>
</feature>
<evidence type="ECO:0000259" key="9">
    <source>
        <dbReference type="PROSITE" id="PS51351"/>
    </source>
</evidence>
<dbReference type="EMBL" id="ASGP02000007">
    <property type="protein sequence ID" value="KAH9497962.1"/>
    <property type="molecule type" value="Genomic_DNA"/>
</dbReference>
<dbReference type="InterPro" id="IPR036388">
    <property type="entry name" value="WH-like_DNA-bd_sf"/>
</dbReference>
<organism evidence="10 11">
    <name type="scientific">Dermatophagoides farinae</name>
    <name type="common">American house dust mite</name>
    <dbReference type="NCBI Taxonomy" id="6954"/>
    <lineage>
        <taxon>Eukaryota</taxon>
        <taxon>Metazoa</taxon>
        <taxon>Ecdysozoa</taxon>
        <taxon>Arthropoda</taxon>
        <taxon>Chelicerata</taxon>
        <taxon>Arachnida</taxon>
        <taxon>Acari</taxon>
        <taxon>Acariformes</taxon>
        <taxon>Sarcoptiformes</taxon>
        <taxon>Astigmata</taxon>
        <taxon>Psoroptidia</taxon>
        <taxon>Analgoidea</taxon>
        <taxon>Pyroglyphidae</taxon>
        <taxon>Dermatophagoidinae</taxon>
        <taxon>Dermatophagoides</taxon>
    </lineage>
</organism>
<comment type="subunit">
    <text evidence="7">Tetramer of two alpha and two beta chains.</text>
</comment>
<proteinExistence type="inferred from homology"/>
<dbReference type="GO" id="GO:0001097">
    <property type="term" value="F:TFIIH-class transcription factor complex binding"/>
    <property type="evidence" value="ECO:0007669"/>
    <property type="project" value="TreeGrafter"/>
</dbReference>
<dbReference type="Pfam" id="PF18121">
    <property type="entry name" value="TFA2_Winged_2"/>
    <property type="match status" value="1"/>
</dbReference>
<comment type="similarity">
    <text evidence="7">Belongs to the TFIIE beta subunit family.</text>
</comment>
<dbReference type="PANTHER" id="PTHR12716:SF8">
    <property type="entry name" value="TRANSCRIPTION INITIATION FACTOR IIE SUBUNIT BETA"/>
    <property type="match status" value="1"/>
</dbReference>
<evidence type="ECO:0000256" key="7">
    <source>
        <dbReference type="PIRNR" id="PIRNR016398"/>
    </source>
</evidence>
<keyword evidence="4 7" id="KW-0804">Transcription</keyword>
<dbReference type="SUPFAM" id="SSF46785">
    <property type="entry name" value="Winged helix' DNA-binding domain"/>
    <property type="match status" value="1"/>
</dbReference>
<comment type="function">
    <text evidence="6 7">Recruits TFIIH to the initiation complex and stimulates the RNA polymerase II C-terminal domain kinase and DNA-dependent ATPase activities of TFIIH. Both TFIIH and TFIIE are required for promoter clearance by RNA polymerase.</text>
</comment>
<reference evidence="10" key="1">
    <citation type="submission" date="2013-05" db="EMBL/GenBank/DDBJ databases">
        <authorList>
            <person name="Yim A.K.Y."/>
            <person name="Chan T.F."/>
            <person name="Ji K.M."/>
            <person name="Liu X.Y."/>
            <person name="Zhou J.W."/>
            <person name="Li R.Q."/>
            <person name="Yang K.Y."/>
            <person name="Li J."/>
            <person name="Li M."/>
            <person name="Law P.T.W."/>
            <person name="Wu Y.L."/>
            <person name="Cai Z.L."/>
            <person name="Qin H."/>
            <person name="Bao Y."/>
            <person name="Leung R.K.K."/>
            <person name="Ng P.K.S."/>
            <person name="Zou J."/>
            <person name="Zhong X.J."/>
            <person name="Ran P.X."/>
            <person name="Zhong N.S."/>
            <person name="Liu Z.G."/>
            <person name="Tsui S.K.W."/>
        </authorList>
    </citation>
    <scope>NUCLEOTIDE SEQUENCE</scope>
    <source>
        <strain evidence="10">Derf</strain>
        <tissue evidence="10">Whole organism</tissue>
    </source>
</reference>
<keyword evidence="11" id="KW-1185">Reference proteome</keyword>
<dbReference type="PROSITE" id="PS51351">
    <property type="entry name" value="TFIIE_BETA_C"/>
    <property type="match status" value="1"/>
</dbReference>
<evidence type="ECO:0000256" key="2">
    <source>
        <dbReference type="ARBA" id="ARBA00023015"/>
    </source>
</evidence>
<evidence type="ECO:0000256" key="8">
    <source>
        <dbReference type="SAM" id="MobiDB-lite"/>
    </source>
</evidence>
<evidence type="ECO:0000256" key="3">
    <source>
        <dbReference type="ARBA" id="ARBA00023125"/>
    </source>
</evidence>
<feature type="domain" description="TFIIE beta" evidence="9">
    <location>
        <begin position="59"/>
        <end position="144"/>
    </location>
</feature>
<dbReference type="Pfam" id="PF02186">
    <property type="entry name" value="TFIIE_beta"/>
    <property type="match status" value="1"/>
</dbReference>
<evidence type="ECO:0000256" key="4">
    <source>
        <dbReference type="ARBA" id="ARBA00023163"/>
    </source>
</evidence>
<dbReference type="PIRSF" id="PIRSF016398">
    <property type="entry name" value="TFIIE-beta"/>
    <property type="match status" value="1"/>
</dbReference>
<comment type="subcellular location">
    <subcellularLocation>
        <location evidence="1 7">Nucleus</location>
    </subcellularLocation>
</comment>
<dbReference type="PANTHER" id="PTHR12716">
    <property type="entry name" value="TRANSCRIPTION INITIATION FACTOR IIE, BETA SUBUNIT"/>
    <property type="match status" value="1"/>
</dbReference>
<evidence type="ECO:0000313" key="11">
    <source>
        <dbReference type="Proteomes" id="UP000790347"/>
    </source>
</evidence>
<dbReference type="AlphaFoldDB" id="A0A922HNI5"/>
<keyword evidence="2 7" id="KW-0805">Transcription regulation</keyword>
<keyword evidence="3 7" id="KW-0238">DNA-binding</keyword>
<protein>
    <recommendedName>
        <fullName evidence="7">Transcription initiation factor IIE subunit beta</fullName>
    </recommendedName>
</protein>
<feature type="compositionally biased region" description="Low complexity" evidence="8">
    <location>
        <begin position="48"/>
        <end position="60"/>
    </location>
</feature>
<dbReference type="InterPro" id="IPR036390">
    <property type="entry name" value="WH_DNA-bd_sf"/>
</dbReference>
<feature type="region of interest" description="Disordered" evidence="8">
    <location>
        <begin position="22"/>
        <end position="61"/>
    </location>
</feature>
<gene>
    <name evidence="10" type="primary">GTF2E2</name>
    <name evidence="10" type="ORF">DERF_013892</name>
</gene>
<dbReference type="InterPro" id="IPR040501">
    <property type="entry name" value="TFA2_Winged_2"/>
</dbReference>
<accession>A0A922HNI5</accession>
<dbReference type="InterPro" id="IPR016656">
    <property type="entry name" value="TFIIE-bsu"/>
</dbReference>
<dbReference type="InterPro" id="IPR003166">
    <property type="entry name" value="TFIIE_bsu_DNA-bd"/>
</dbReference>
<dbReference type="CDD" id="cd07977">
    <property type="entry name" value="TFIIE_beta_winged_helix"/>
    <property type="match status" value="1"/>
</dbReference>
<sequence>MDQLKKERELFMKKAFALPVIEKRKQQDDNVNDKHSAQNDSKRKRFDSSSTSSTASSRDFFPTKSSVPLHNFSILTKIVNSMKDRYLNGDSEALTFDELLDETNQLDLSGRQKQWLLTEALPNNPRITITEDAKYAYKPIFNIRDRKSLIRLLERYDSRGLGAIAYEDIKESLPNADRIIKFLAEKNQLIVITRPVDKKKILFINNLSLSFNVDEEFQKAWRSIAVEGMDETKIEEYLKNHGISSMQDMNIRKSSMPKQKRKDHVKRKSNFRKLNNHLDGLLEDYSDKQT</sequence>
<keyword evidence="5 7" id="KW-0539">Nucleus</keyword>
<dbReference type="GO" id="GO:0005673">
    <property type="term" value="C:transcription factor TFIIE complex"/>
    <property type="evidence" value="ECO:0007669"/>
    <property type="project" value="UniProtKB-UniRule"/>
</dbReference>
<evidence type="ECO:0000313" key="10">
    <source>
        <dbReference type="EMBL" id="KAH9497962.1"/>
    </source>
</evidence>
<comment type="caution">
    <text evidence="10">The sequence shown here is derived from an EMBL/GenBank/DDBJ whole genome shotgun (WGS) entry which is preliminary data.</text>
</comment>
<dbReference type="FunFam" id="1.10.10.10:FF:000177">
    <property type="entry name" value="Transcription initiation factor IIE subunit beta"/>
    <property type="match status" value="1"/>
</dbReference>
<evidence type="ECO:0000256" key="1">
    <source>
        <dbReference type="ARBA" id="ARBA00004123"/>
    </source>
</evidence>
<dbReference type="GO" id="GO:0003677">
    <property type="term" value="F:DNA binding"/>
    <property type="evidence" value="ECO:0007669"/>
    <property type="project" value="UniProtKB-UniRule"/>
</dbReference>
<name>A0A922HNI5_DERFA</name>
<evidence type="ECO:0000256" key="6">
    <source>
        <dbReference type="ARBA" id="ARBA00025581"/>
    </source>
</evidence>
<reference evidence="10" key="2">
    <citation type="journal article" date="2022" name="Res Sq">
        <title>Comparative Genomics Reveals Insights into the Divergent Evolution of Astigmatic Mites and Household Pest Adaptations.</title>
        <authorList>
            <person name="Xiong Q."/>
            <person name="Wan A.T.-Y."/>
            <person name="Liu X.-Y."/>
            <person name="Fung C.S.-H."/>
            <person name="Xiao X."/>
            <person name="Malainual N."/>
            <person name="Hou J."/>
            <person name="Wang L."/>
            <person name="Wang M."/>
            <person name="Yang K."/>
            <person name="Cui Y."/>
            <person name="Leung E."/>
            <person name="Nong W."/>
            <person name="Shin S.-K."/>
            <person name="Au S."/>
            <person name="Jeong K.Y."/>
            <person name="Chew F.T."/>
            <person name="Hui J."/>
            <person name="Leung T.F."/>
            <person name="Tungtrongchitr A."/>
            <person name="Zhong N."/>
            <person name="Liu Z."/>
            <person name="Tsui S."/>
        </authorList>
    </citation>
    <scope>NUCLEOTIDE SEQUENCE</scope>
    <source>
        <strain evidence="10">Derf</strain>
        <tissue evidence="10">Whole organism</tissue>
    </source>
</reference>